<dbReference type="PANTHER" id="PTHR13847">
    <property type="entry name" value="SARCOSINE DEHYDROGENASE-RELATED"/>
    <property type="match status" value="1"/>
</dbReference>
<dbReference type="Pfam" id="PF01266">
    <property type="entry name" value="DAO"/>
    <property type="match status" value="1"/>
</dbReference>
<dbReference type="Gene3D" id="3.50.50.60">
    <property type="entry name" value="FAD/NAD(P)-binding domain"/>
    <property type="match status" value="1"/>
</dbReference>
<dbReference type="InterPro" id="IPR036188">
    <property type="entry name" value="FAD/NAD-bd_sf"/>
</dbReference>
<proteinExistence type="inferred from homology"/>
<protein>
    <submittedName>
        <fullName evidence="6">Glycine/D-amino acid oxidase</fullName>
    </submittedName>
</protein>
<evidence type="ECO:0000313" key="6">
    <source>
        <dbReference type="EMBL" id="SEJ67743.1"/>
    </source>
</evidence>
<feature type="domain" description="FAD dependent oxidoreductase" evidence="5">
    <location>
        <begin position="10"/>
        <end position="335"/>
    </location>
</feature>
<comment type="cofactor">
    <cofactor evidence="1">
        <name>FAD</name>
        <dbReference type="ChEBI" id="CHEBI:57692"/>
    </cofactor>
</comment>
<evidence type="ECO:0000256" key="1">
    <source>
        <dbReference type="ARBA" id="ARBA00001974"/>
    </source>
</evidence>
<dbReference type="InterPro" id="IPR006076">
    <property type="entry name" value="FAD-dep_OxRdtase"/>
</dbReference>
<evidence type="ECO:0000256" key="2">
    <source>
        <dbReference type="ARBA" id="ARBA00009410"/>
    </source>
</evidence>
<dbReference type="AlphaFoldDB" id="A0A1H7AQ75"/>
<evidence type="ECO:0000313" key="7">
    <source>
        <dbReference type="Proteomes" id="UP000199532"/>
    </source>
</evidence>
<reference evidence="6 7" key="1">
    <citation type="submission" date="2016-10" db="EMBL/GenBank/DDBJ databases">
        <authorList>
            <person name="de Groot N.N."/>
        </authorList>
    </citation>
    <scope>NUCLEOTIDE SEQUENCE [LARGE SCALE GENOMIC DNA]</scope>
    <source>
        <strain evidence="6 7">DSM 19938</strain>
    </source>
</reference>
<keyword evidence="4" id="KW-0560">Oxidoreductase</keyword>
<dbReference type="GO" id="GO:0005737">
    <property type="term" value="C:cytoplasm"/>
    <property type="evidence" value="ECO:0007669"/>
    <property type="project" value="TreeGrafter"/>
</dbReference>
<dbReference type="Gene3D" id="3.30.9.10">
    <property type="entry name" value="D-Amino Acid Oxidase, subunit A, domain 2"/>
    <property type="match status" value="1"/>
</dbReference>
<dbReference type="EMBL" id="FNXY01000011">
    <property type="protein sequence ID" value="SEJ67743.1"/>
    <property type="molecule type" value="Genomic_DNA"/>
</dbReference>
<keyword evidence="7" id="KW-1185">Reference proteome</keyword>
<accession>A0A1H7AQ75</accession>
<keyword evidence="3" id="KW-0285">Flavoprotein</keyword>
<dbReference type="GO" id="GO:0016491">
    <property type="term" value="F:oxidoreductase activity"/>
    <property type="evidence" value="ECO:0007669"/>
    <property type="project" value="UniProtKB-KW"/>
</dbReference>
<dbReference type="Proteomes" id="UP000199532">
    <property type="component" value="Unassembled WGS sequence"/>
</dbReference>
<dbReference type="RefSeq" id="WP_090341654.1">
    <property type="nucleotide sequence ID" value="NZ_FNXY01000011.1"/>
</dbReference>
<dbReference type="SUPFAM" id="SSF51971">
    <property type="entry name" value="Nucleotide-binding domain"/>
    <property type="match status" value="1"/>
</dbReference>
<sequence length="359" mass="40763">MTQNKDTSYDYLIVGQGIAGTSMAWHLHESGKKILLVNDSSLPSSSKVAAGIFNPLTGKKLVKTWLADEIFPFAQNFYSGLEEKLDIKILHQASIFRPFRSIEEQNSYLAQTSDPGISRYIQSAEKQQNVPEHIHAPFGGMEVIQSGWVDLPLLLEKSRDYFSNSGQYLEAGFNTNDLKISEETVFWKGFNFTKVILCQGFNARENELFNWLPFTPVKGQILEIEIEKLKTNQIVNQGIFILPVSETHCRVGATYSWDPLDWQTTKAAAEELKGKLEPLLKVPYRVTSQLAGIRPSSHDRRPMLGIHPDHPRIGIFNGLGTKGVTLAPYFANQFTEYLEKHKELNDAVNIKRYFSLYFR</sequence>
<dbReference type="PANTHER" id="PTHR13847:SF286">
    <property type="entry name" value="D-AMINO ACID DEHYDROGENASE"/>
    <property type="match status" value="1"/>
</dbReference>
<evidence type="ECO:0000256" key="3">
    <source>
        <dbReference type="ARBA" id="ARBA00022630"/>
    </source>
</evidence>
<name>A0A1H7AQ75_9BACT</name>
<organism evidence="6 7">
    <name type="scientific">Dyadobacter koreensis</name>
    <dbReference type="NCBI Taxonomy" id="408657"/>
    <lineage>
        <taxon>Bacteria</taxon>
        <taxon>Pseudomonadati</taxon>
        <taxon>Bacteroidota</taxon>
        <taxon>Cytophagia</taxon>
        <taxon>Cytophagales</taxon>
        <taxon>Spirosomataceae</taxon>
        <taxon>Dyadobacter</taxon>
    </lineage>
</organism>
<evidence type="ECO:0000256" key="4">
    <source>
        <dbReference type="ARBA" id="ARBA00023002"/>
    </source>
</evidence>
<comment type="similarity">
    <text evidence="2">Belongs to the DadA oxidoreductase family.</text>
</comment>
<evidence type="ECO:0000259" key="5">
    <source>
        <dbReference type="Pfam" id="PF01266"/>
    </source>
</evidence>
<gene>
    <name evidence="6" type="ORF">SAMN04487995_5845</name>
</gene>
<dbReference type="SUPFAM" id="SSF54373">
    <property type="entry name" value="FAD-linked reductases, C-terminal domain"/>
    <property type="match status" value="1"/>
</dbReference>
<dbReference type="STRING" id="408657.SAMN04487995_5845"/>
<dbReference type="OrthoDB" id="214253at2"/>